<evidence type="ECO:0000256" key="7">
    <source>
        <dbReference type="ARBA" id="ARBA00023054"/>
    </source>
</evidence>
<evidence type="ECO:0000256" key="10">
    <source>
        <dbReference type="SAM" id="Coils"/>
    </source>
</evidence>
<dbReference type="InterPro" id="IPR019177">
    <property type="entry name" value="Golgin_subfamily_A_member_5"/>
</dbReference>
<dbReference type="Pfam" id="PF00079">
    <property type="entry name" value="Serpin"/>
    <property type="match status" value="1"/>
</dbReference>
<keyword evidence="14" id="KW-1185">Reference proteome</keyword>
<comment type="similarity">
    <text evidence="9">Belongs to the serpin family.</text>
</comment>
<dbReference type="InterPro" id="IPR000215">
    <property type="entry name" value="Serpin_fam"/>
</dbReference>
<name>A0A8S4EBT6_PLUXY</name>
<dbReference type="PANTHER" id="PTHR11461:SF357">
    <property type="entry name" value="SERINE PROTEASE INHIBITOR 27A"/>
    <property type="match status" value="1"/>
</dbReference>
<dbReference type="SUPFAM" id="SSF56574">
    <property type="entry name" value="Serpins"/>
    <property type="match status" value="1"/>
</dbReference>
<dbReference type="GO" id="GO:0007030">
    <property type="term" value="P:Golgi organization"/>
    <property type="evidence" value="ECO:0007669"/>
    <property type="project" value="InterPro"/>
</dbReference>
<evidence type="ECO:0000256" key="5">
    <source>
        <dbReference type="ARBA" id="ARBA00022989"/>
    </source>
</evidence>
<keyword evidence="2" id="KW-0646">Protease inhibitor</keyword>
<dbReference type="SMART" id="SM00093">
    <property type="entry name" value="SERPIN"/>
    <property type="match status" value="1"/>
</dbReference>
<keyword evidence="4" id="KW-0722">Serine protease inhibitor</keyword>
<evidence type="ECO:0000256" key="2">
    <source>
        <dbReference type="ARBA" id="ARBA00022690"/>
    </source>
</evidence>
<evidence type="ECO:0000259" key="12">
    <source>
        <dbReference type="SMART" id="SM00093"/>
    </source>
</evidence>
<dbReference type="Gene3D" id="3.30.497.10">
    <property type="entry name" value="Antithrombin, subunit I, domain 2"/>
    <property type="match status" value="1"/>
</dbReference>
<evidence type="ECO:0000256" key="1">
    <source>
        <dbReference type="ARBA" id="ARBA00004394"/>
    </source>
</evidence>
<comment type="subcellular location">
    <subcellularLocation>
        <location evidence="1">Golgi apparatus membrane</location>
    </subcellularLocation>
</comment>
<evidence type="ECO:0000256" key="4">
    <source>
        <dbReference type="ARBA" id="ARBA00022900"/>
    </source>
</evidence>
<feature type="coiled-coil region" evidence="10">
    <location>
        <begin position="157"/>
        <end position="311"/>
    </location>
</feature>
<dbReference type="AlphaFoldDB" id="A0A8S4EBT6"/>
<feature type="domain" description="Serpin" evidence="12">
    <location>
        <begin position="666"/>
        <end position="1028"/>
    </location>
</feature>
<dbReference type="Gene3D" id="1.20.5.1160">
    <property type="entry name" value="Vasodilator-stimulated phosphoprotein"/>
    <property type="match status" value="1"/>
</dbReference>
<dbReference type="GO" id="GO:0004867">
    <property type="term" value="F:serine-type endopeptidase inhibitor activity"/>
    <property type="evidence" value="ECO:0007669"/>
    <property type="project" value="UniProtKB-KW"/>
</dbReference>
<feature type="compositionally biased region" description="Basic and acidic residues" evidence="11">
    <location>
        <begin position="60"/>
        <end position="69"/>
    </location>
</feature>
<evidence type="ECO:0000256" key="3">
    <source>
        <dbReference type="ARBA" id="ARBA00022692"/>
    </source>
</evidence>
<keyword evidence="7 10" id="KW-0175">Coiled coil</keyword>
<evidence type="ECO:0000256" key="9">
    <source>
        <dbReference type="RuleBase" id="RU000411"/>
    </source>
</evidence>
<feature type="coiled-coil region" evidence="10">
    <location>
        <begin position="343"/>
        <end position="458"/>
    </location>
</feature>
<evidence type="ECO:0000256" key="6">
    <source>
        <dbReference type="ARBA" id="ARBA00023034"/>
    </source>
</evidence>
<dbReference type="PROSITE" id="PS00284">
    <property type="entry name" value="SERPIN"/>
    <property type="match status" value="1"/>
</dbReference>
<dbReference type="InterPro" id="IPR023796">
    <property type="entry name" value="Serpin_dom"/>
</dbReference>
<keyword evidence="6" id="KW-0333">Golgi apparatus</keyword>
<organism evidence="13 14">
    <name type="scientific">Plutella xylostella</name>
    <name type="common">Diamondback moth</name>
    <name type="synonym">Plutella maculipennis</name>
    <dbReference type="NCBI Taxonomy" id="51655"/>
    <lineage>
        <taxon>Eukaryota</taxon>
        <taxon>Metazoa</taxon>
        <taxon>Ecdysozoa</taxon>
        <taxon>Arthropoda</taxon>
        <taxon>Hexapoda</taxon>
        <taxon>Insecta</taxon>
        <taxon>Pterygota</taxon>
        <taxon>Neoptera</taxon>
        <taxon>Endopterygota</taxon>
        <taxon>Lepidoptera</taxon>
        <taxon>Glossata</taxon>
        <taxon>Ditrysia</taxon>
        <taxon>Yponomeutoidea</taxon>
        <taxon>Plutellidae</taxon>
        <taxon>Plutella</taxon>
    </lineage>
</organism>
<evidence type="ECO:0000256" key="8">
    <source>
        <dbReference type="ARBA" id="ARBA00023136"/>
    </source>
</evidence>
<evidence type="ECO:0000256" key="11">
    <source>
        <dbReference type="SAM" id="MobiDB-lite"/>
    </source>
</evidence>
<proteinExistence type="inferred from homology"/>
<dbReference type="GO" id="GO:0000139">
    <property type="term" value="C:Golgi membrane"/>
    <property type="evidence" value="ECO:0007669"/>
    <property type="project" value="UniProtKB-SubCell"/>
</dbReference>
<dbReference type="Gene3D" id="2.30.39.10">
    <property type="entry name" value="Alpha-1-antitrypsin, domain 1"/>
    <property type="match status" value="1"/>
</dbReference>
<dbReference type="PANTHER" id="PTHR11461">
    <property type="entry name" value="SERINE PROTEASE INHIBITOR, SERPIN"/>
    <property type="match status" value="1"/>
</dbReference>
<dbReference type="CDD" id="cd19578">
    <property type="entry name" value="serpinK_insect_SRPN2-like"/>
    <property type="match status" value="1"/>
</dbReference>
<dbReference type="Pfam" id="PF09787">
    <property type="entry name" value="Golgin_A5"/>
    <property type="match status" value="2"/>
</dbReference>
<reference evidence="13" key="1">
    <citation type="submission" date="2020-11" db="EMBL/GenBank/DDBJ databases">
        <authorList>
            <person name="Whiteford S."/>
        </authorList>
    </citation>
    <scope>NUCLEOTIDE SEQUENCE</scope>
</reference>
<accession>A0A8S4EBT6</accession>
<keyword evidence="3" id="KW-0812">Transmembrane</keyword>
<dbReference type="GO" id="GO:0005615">
    <property type="term" value="C:extracellular space"/>
    <property type="evidence" value="ECO:0007669"/>
    <property type="project" value="InterPro"/>
</dbReference>
<feature type="region of interest" description="Disordered" evidence="11">
    <location>
        <begin position="25"/>
        <end position="112"/>
    </location>
</feature>
<comment type="caution">
    <text evidence="13">The sequence shown here is derived from an EMBL/GenBank/DDBJ whole genome shotgun (WGS) entry which is preliminary data.</text>
</comment>
<sequence>MAWFADLAGKAETLLNNIDEQTGAALRSHHAAKRGKTPDRNDLGLQTRRPIRSKSPPKSKTFDELKDIKSFYSQINRSTSPKNLTRPNKYSDNVRQPKKPNLPPGSKLNSYNGRSAKIVVEEAGGSDETETLVNINCRRHSIPEDYKQMSESVTYRMQNLEVENAMLKNELKVANREVAEFLERIRQTETDLLKANDNLENYKAINKTLLEEKESLSTHIAQLERKHKELDSAEALRRDEMKQKLKDEVEMLRDAKMDLEERIHSLEIKEAEDATAYLKLEKDLRHAQSTIQDLQINLEKSTAECHRLEKDWETYKVRVKNMLTAKDNEIKMLQEGGNLTEDTKILMDQIDTLRQEREDLQDTLDVARKDCSDLKAVISELETRAGAAERAAGGLRAAVREERAARTRAEADHAALKKELKALQLEANTTIANLKTALREKENEINNLRESNQSIGTTASGALNVADYAASATEMDRHKIEYLTDMLVQRQTKVDSLMGENNMLRIQLDKLESKYKAELSSKINSSHVLNLDDHAKLRNNRARYAPSSALSRLSVRLGVAIKRYPIFRVFILAYMVGLHFWVMTVLFSSTPDIIPKPPLAHSANTGTPKPPTIDESVLQNVFGSPQSFYSQAVPVVPENGTLVDPDYWDSEDIYRPSSLTYDLFDLSITKRVAKSSPDNFLMSPLGLKLALAILTEAATGTTQAELVSVLNFDKDRNTVRHKFASIVSSLKTKSPQYILDLGSRIYVDNTAKTRQRFAAIAEQFYNTELQNIDLSKPAPAAKDINAWVSEKTQGRISQLVTEADLASAVVLILNTLYFRGTWRHQFAPNETAAAPFYVTPSVQKQAHFMKVQNSFYYAESMKFDAKILRMPYLGRKYSMNIIVPNSLSGLPRVVDNLSELRQEMTFLTEKVVDVTIPRFQFDYTTHFENILKELGVREAFEDTASFPGISRGQTLRQRLKVSNVLQKAGIEVNELGSTAYSATEISLVNKFGTDNDGMQEVIANKPFLFFIEDEATRQLLFSGRFADPTATIKMA</sequence>
<evidence type="ECO:0000313" key="13">
    <source>
        <dbReference type="EMBL" id="CAG9112646.1"/>
    </source>
</evidence>
<dbReference type="Proteomes" id="UP000653454">
    <property type="component" value="Unassembled WGS sequence"/>
</dbReference>
<dbReference type="InterPro" id="IPR042185">
    <property type="entry name" value="Serpin_sf_2"/>
</dbReference>
<keyword evidence="5" id="KW-1133">Transmembrane helix</keyword>
<feature type="compositionally biased region" description="Polar residues" evidence="11">
    <location>
        <begin position="71"/>
        <end position="94"/>
    </location>
</feature>
<dbReference type="InterPro" id="IPR042178">
    <property type="entry name" value="Serpin_sf_1"/>
</dbReference>
<evidence type="ECO:0000313" key="14">
    <source>
        <dbReference type="Proteomes" id="UP000653454"/>
    </source>
</evidence>
<dbReference type="InterPro" id="IPR023795">
    <property type="entry name" value="Serpin_CS"/>
</dbReference>
<gene>
    <name evidence="13" type="ORF">PLXY2_LOCUS4949</name>
</gene>
<dbReference type="InterPro" id="IPR036186">
    <property type="entry name" value="Serpin_sf"/>
</dbReference>
<keyword evidence="8" id="KW-0472">Membrane</keyword>
<protein>
    <submittedName>
        <fullName evidence="13">(diamondback moth) hypothetical protein</fullName>
    </submittedName>
</protein>
<dbReference type="EMBL" id="CAJHNJ030000014">
    <property type="protein sequence ID" value="CAG9112646.1"/>
    <property type="molecule type" value="Genomic_DNA"/>
</dbReference>